<feature type="compositionally biased region" description="Basic residues" evidence="1">
    <location>
        <begin position="236"/>
        <end position="255"/>
    </location>
</feature>
<protein>
    <submittedName>
        <fullName evidence="2">Uncharacterized protein</fullName>
    </submittedName>
</protein>
<dbReference type="EMBL" id="CAMPGE010013691">
    <property type="protein sequence ID" value="CAI2372406.1"/>
    <property type="molecule type" value="Genomic_DNA"/>
</dbReference>
<gene>
    <name evidence="2" type="ORF">ECRASSUSDP1_LOCUS13736</name>
</gene>
<feature type="compositionally biased region" description="Acidic residues" evidence="1">
    <location>
        <begin position="185"/>
        <end position="206"/>
    </location>
</feature>
<feature type="compositionally biased region" description="Acidic residues" evidence="1">
    <location>
        <begin position="216"/>
        <end position="231"/>
    </location>
</feature>
<feature type="region of interest" description="Disordered" evidence="1">
    <location>
        <begin position="41"/>
        <end position="266"/>
    </location>
</feature>
<comment type="caution">
    <text evidence="2">The sequence shown here is derived from an EMBL/GenBank/DDBJ whole genome shotgun (WGS) entry which is preliminary data.</text>
</comment>
<evidence type="ECO:0000313" key="3">
    <source>
        <dbReference type="Proteomes" id="UP001295684"/>
    </source>
</evidence>
<organism evidence="2 3">
    <name type="scientific">Euplotes crassus</name>
    <dbReference type="NCBI Taxonomy" id="5936"/>
    <lineage>
        <taxon>Eukaryota</taxon>
        <taxon>Sar</taxon>
        <taxon>Alveolata</taxon>
        <taxon>Ciliophora</taxon>
        <taxon>Intramacronucleata</taxon>
        <taxon>Spirotrichea</taxon>
        <taxon>Hypotrichia</taxon>
        <taxon>Euplotida</taxon>
        <taxon>Euplotidae</taxon>
        <taxon>Moneuplotes</taxon>
    </lineage>
</organism>
<dbReference type="AlphaFoldDB" id="A0AAD1UQH7"/>
<evidence type="ECO:0000256" key="1">
    <source>
        <dbReference type="SAM" id="MobiDB-lite"/>
    </source>
</evidence>
<evidence type="ECO:0000313" key="2">
    <source>
        <dbReference type="EMBL" id="CAI2372406.1"/>
    </source>
</evidence>
<reference evidence="2" key="1">
    <citation type="submission" date="2023-07" db="EMBL/GenBank/DDBJ databases">
        <authorList>
            <consortium name="AG Swart"/>
            <person name="Singh M."/>
            <person name="Singh A."/>
            <person name="Seah K."/>
            <person name="Emmerich C."/>
        </authorList>
    </citation>
    <scope>NUCLEOTIDE SEQUENCE</scope>
    <source>
        <strain evidence="2">DP1</strain>
    </source>
</reference>
<keyword evidence="3" id="KW-1185">Reference proteome</keyword>
<feature type="compositionally biased region" description="Polar residues" evidence="1">
    <location>
        <begin position="137"/>
        <end position="152"/>
    </location>
</feature>
<sequence>MGKKEPICSKAECQYSARNYSKLKTEKEEYLHNNKIANSKLQISLYHKNKRRREDPRRTELRRKEPRRDIFKAKRKSHDKHCLSRAGIKDFTEDQHIFEKKDMPSTEPKLDLLDNPEKEPSPPPIDTPPLISELALNLSSKTLLNTQNQSPKKTLVKDPSKFPEGSPEAPRSKRNRRQRMNLAELFEEEQSDEDLKETEENVVESDFDNKSVASPDSEEELVDSESDYSEEDTPKKKGRKQKRVPLIKSRRRKKIYQKDTARMQTR</sequence>
<dbReference type="Proteomes" id="UP001295684">
    <property type="component" value="Unassembled WGS sequence"/>
</dbReference>
<feature type="compositionally biased region" description="Basic and acidic residues" evidence="1">
    <location>
        <begin position="256"/>
        <end position="266"/>
    </location>
</feature>
<name>A0AAD1UQH7_EUPCR</name>
<feature type="compositionally biased region" description="Basic and acidic residues" evidence="1">
    <location>
        <begin position="52"/>
        <end position="72"/>
    </location>
</feature>
<accession>A0AAD1UQH7</accession>
<proteinExistence type="predicted"/>
<feature type="compositionally biased region" description="Basic and acidic residues" evidence="1">
    <location>
        <begin position="87"/>
        <end position="120"/>
    </location>
</feature>